<organism evidence="9 10">
    <name type="scientific">Huso huso</name>
    <name type="common">Beluga</name>
    <name type="synonym">Acipenser huso</name>
    <dbReference type="NCBI Taxonomy" id="61971"/>
    <lineage>
        <taxon>Eukaryota</taxon>
        <taxon>Metazoa</taxon>
        <taxon>Chordata</taxon>
        <taxon>Craniata</taxon>
        <taxon>Vertebrata</taxon>
        <taxon>Euteleostomi</taxon>
        <taxon>Actinopterygii</taxon>
        <taxon>Chondrostei</taxon>
        <taxon>Acipenseriformes</taxon>
        <taxon>Acipenseridae</taxon>
        <taxon>Huso</taxon>
    </lineage>
</organism>
<keyword evidence="4" id="KW-0221">Differentiation</keyword>
<evidence type="ECO:0000256" key="1">
    <source>
        <dbReference type="ARBA" id="ARBA00004496"/>
    </source>
</evidence>
<comment type="caution">
    <text evidence="9">The sequence shown here is derived from an EMBL/GenBank/DDBJ whole genome shotgun (WGS) entry which is preliminary data.</text>
</comment>
<dbReference type="SUPFAM" id="SSF49842">
    <property type="entry name" value="TNF-like"/>
    <property type="match status" value="1"/>
</dbReference>
<keyword evidence="10" id="KW-1185">Reference proteome</keyword>
<dbReference type="Proteomes" id="UP001369086">
    <property type="component" value="Unassembled WGS sequence"/>
</dbReference>
<keyword evidence="5" id="KW-0694">RNA-binding</keyword>
<evidence type="ECO:0000256" key="7">
    <source>
        <dbReference type="SAM" id="MobiDB-lite"/>
    </source>
</evidence>
<feature type="domain" description="C1q" evidence="8">
    <location>
        <begin position="880"/>
        <end position="1014"/>
    </location>
</feature>
<dbReference type="Pfam" id="PF18293">
    <property type="entry name" value="Caprin-1_dimer"/>
    <property type="match status" value="1"/>
</dbReference>
<feature type="region of interest" description="Disordered" evidence="7">
    <location>
        <begin position="657"/>
        <end position="698"/>
    </location>
</feature>
<dbReference type="InterPro" id="IPR028816">
    <property type="entry name" value="Caprin"/>
</dbReference>
<gene>
    <name evidence="9" type="ORF">HHUSO_G15831</name>
</gene>
<dbReference type="Pfam" id="PF12287">
    <property type="entry name" value="Caprin-1_C"/>
    <property type="match status" value="1"/>
</dbReference>
<evidence type="ECO:0000256" key="4">
    <source>
        <dbReference type="ARBA" id="ARBA00022782"/>
    </source>
</evidence>
<protein>
    <submittedName>
        <fullName evidence="9">Caprin-2-like isoform X1</fullName>
    </submittedName>
</protein>
<dbReference type="InterPro" id="IPR022070">
    <property type="entry name" value="Caprin-1_C"/>
</dbReference>
<dbReference type="PANTHER" id="PTHR22922">
    <property type="entry name" value="GPI-ANCHORED PROTEIN P137"/>
    <property type="match status" value="1"/>
</dbReference>
<dbReference type="PRINTS" id="PR00007">
    <property type="entry name" value="COMPLEMNTC1Q"/>
</dbReference>
<evidence type="ECO:0000256" key="6">
    <source>
        <dbReference type="ARBA" id="ARBA00023193"/>
    </source>
</evidence>
<feature type="compositionally biased region" description="Low complexity" evidence="7">
    <location>
        <begin position="535"/>
        <end position="546"/>
    </location>
</feature>
<comment type="similarity">
    <text evidence="2">Belongs to the caprin family.</text>
</comment>
<dbReference type="SMART" id="SM00110">
    <property type="entry name" value="C1Q"/>
    <property type="match status" value="1"/>
</dbReference>
<feature type="region of interest" description="Disordered" evidence="7">
    <location>
        <begin position="417"/>
        <end position="441"/>
    </location>
</feature>
<evidence type="ECO:0000256" key="5">
    <source>
        <dbReference type="ARBA" id="ARBA00022884"/>
    </source>
</evidence>
<feature type="compositionally biased region" description="Polar residues" evidence="7">
    <location>
        <begin position="671"/>
        <end position="697"/>
    </location>
</feature>
<accession>A0ABR0ZDE4</accession>
<name>A0ABR0ZDE4_HUSHU</name>
<dbReference type="Pfam" id="PF00386">
    <property type="entry name" value="C1q"/>
    <property type="match status" value="1"/>
</dbReference>
<evidence type="ECO:0000313" key="10">
    <source>
        <dbReference type="Proteomes" id="UP001369086"/>
    </source>
</evidence>
<proteinExistence type="inferred from homology"/>
<sequence length="1014" mass="113090">MYQTPNRYIPRGYKKHYLNTKQTERGDPVFPMVQLSPSPVPCLSPTDQADDGKMTVKTEKKQGSPKSDVQFALTSLQLALAASTTTYQGYDAYIEDGLICLKHKIRNIEKKKIKLEDYRQRRQEGQLLNQDQLDAVEKYDEVIHNLAFAKELQKTFSSLSQDLLKAQKKAVRREQVLKIETEKRRLRTILQVQYILQNLQEEHVRKDFRSGLNGAPFLSARELDYLLKFSKLASLVRDEMMSLEDQMEQATSYLWELLEGGEKVVVGTTYKHLKAQMAKLMDCGYFDHIPVPQSKMLEEVKEVHKVVEVVKTEPLIKLPNEGAKELVKVPEPSVQFVQTREVQSREFLNRRYLPEPDFHSQGKTKTLQPWKADFAAMKQEPPDSWEMQFEDSRMPSPQPVPTKQGIAAAGLVAKDQVESKVTITSPKRKRERKPKAEQEVKPVPKPIHSPIAVFNSTSSLPKDPALRKQKLQDLMAQIQGSFSFMQDSVLDCESSPASAMPLLTPLSVLASSTPLAPREPKQKKQTDLLLQALQTAPSTDDSPSTSLNGDRSLSGSEIDLDSAAAQETISASPEAESFVSPPAIYQTASIPAPLVEKGMDPTRMPLPCEQQMPLCNDTMPAPELQAQAFQSPPSSNHALSMSAAPFQAMHTVFKVNAPLPPRDEPDMKPESYNQSYSTASTQTTPQCSSQPAYTLDQNPLPHETLQPVATYQSECPVSNGCQVYMSPGQLNAFPRSNQAYYNNRGAIRGTPRGSRGLANSYRSPSGYKAGFDGYRGGMQSPGGNYTQQSYPAREYTTMLYGSREAGYQQNYKRGGGPAGQKANSRAGWSDSSQVSSPERDHETFNSVDSGQGDSRCITPIDIPVTSQATTLMPVHVYPLPPQMRVAFSAARTSNFTPGTLDQTIAFDLLLNNLGETFEMHMGRFSCPVNGTYVFIFHMLKLAVNVPLYVNLMKNEEVLVSAYANDGAPDHETASNHAVLQLYQGDQIWLRLHRGAIYGSSWKYSTFSGYLLYQD</sequence>
<evidence type="ECO:0000313" key="9">
    <source>
        <dbReference type="EMBL" id="KAK6482744.1"/>
    </source>
</evidence>
<reference evidence="9 10" key="1">
    <citation type="submission" date="2021-05" db="EMBL/GenBank/DDBJ databases">
        <authorList>
            <person name="Zahm M."/>
            <person name="Klopp C."/>
            <person name="Cabau C."/>
            <person name="Kuhl H."/>
            <person name="Suciu R."/>
            <person name="Ciorpac M."/>
            <person name="Holostenco D."/>
            <person name="Gessner J."/>
            <person name="Wuertz S."/>
            <person name="Hohne C."/>
            <person name="Stock M."/>
            <person name="Gislard M."/>
            <person name="Lluch J."/>
            <person name="Milhes M."/>
            <person name="Lampietro C."/>
            <person name="Lopez Roques C."/>
            <person name="Donnadieu C."/>
            <person name="Du K."/>
            <person name="Schartl M."/>
            <person name="Guiguen Y."/>
        </authorList>
    </citation>
    <scope>NUCLEOTIDE SEQUENCE [LARGE SCALE GENOMIC DNA]</scope>
    <source>
        <strain evidence="9">Hh-F2</strain>
        <tissue evidence="9">Blood</tissue>
    </source>
</reference>
<dbReference type="InterPro" id="IPR041637">
    <property type="entry name" value="Caprin-1_dimer"/>
</dbReference>
<evidence type="ECO:0000256" key="3">
    <source>
        <dbReference type="ARBA" id="ARBA00022490"/>
    </source>
</evidence>
<dbReference type="PANTHER" id="PTHR22922:SF5">
    <property type="entry name" value="CAPRIN-2"/>
    <property type="match status" value="1"/>
</dbReference>
<evidence type="ECO:0000259" key="8">
    <source>
        <dbReference type="PROSITE" id="PS50871"/>
    </source>
</evidence>
<keyword evidence="3" id="KW-0963">Cytoplasm</keyword>
<feature type="region of interest" description="Disordered" evidence="7">
    <location>
        <begin position="808"/>
        <end position="850"/>
    </location>
</feature>
<dbReference type="EMBL" id="JAHFZB010000013">
    <property type="protein sequence ID" value="KAK6482744.1"/>
    <property type="molecule type" value="Genomic_DNA"/>
</dbReference>
<dbReference type="Gene3D" id="2.60.120.40">
    <property type="match status" value="1"/>
</dbReference>
<evidence type="ECO:0000256" key="2">
    <source>
        <dbReference type="ARBA" id="ARBA00007950"/>
    </source>
</evidence>
<comment type="subcellular location">
    <subcellularLocation>
        <location evidence="1">Cytoplasm</location>
    </subcellularLocation>
</comment>
<feature type="region of interest" description="Disordered" evidence="7">
    <location>
        <begin position="535"/>
        <end position="555"/>
    </location>
</feature>
<dbReference type="PROSITE" id="PS50871">
    <property type="entry name" value="C1Q"/>
    <property type="match status" value="1"/>
</dbReference>
<dbReference type="InterPro" id="IPR008983">
    <property type="entry name" value="Tumour_necrosis_fac-like_dom"/>
</dbReference>
<keyword evidence="6" id="KW-0652">Protein synthesis inhibitor</keyword>
<dbReference type="InterPro" id="IPR001073">
    <property type="entry name" value="C1q_dom"/>
</dbReference>